<accession>A0A8S5N3D5</accession>
<evidence type="ECO:0000313" key="1">
    <source>
        <dbReference type="EMBL" id="DAD89121.1"/>
    </source>
</evidence>
<dbReference type="EMBL" id="BK015053">
    <property type="protein sequence ID" value="DAD89121.1"/>
    <property type="molecule type" value="Genomic_DNA"/>
</dbReference>
<proteinExistence type="predicted"/>
<name>A0A8S5N3D5_9CAUD</name>
<organism evidence="1">
    <name type="scientific">Siphoviridae sp. ctlSa24</name>
    <dbReference type="NCBI Taxonomy" id="2826447"/>
    <lineage>
        <taxon>Viruses</taxon>
        <taxon>Duplodnaviria</taxon>
        <taxon>Heunggongvirae</taxon>
        <taxon>Uroviricota</taxon>
        <taxon>Caudoviricetes</taxon>
    </lineage>
</organism>
<dbReference type="InterPro" id="IPR006524">
    <property type="entry name" value="ArpU-like"/>
</dbReference>
<dbReference type="NCBIfam" id="TIGR01637">
    <property type="entry name" value="phage_arpU"/>
    <property type="match status" value="1"/>
</dbReference>
<protein>
    <submittedName>
        <fullName evidence="1">Transcriptional regulator</fullName>
    </submittedName>
</protein>
<reference evidence="1" key="1">
    <citation type="journal article" date="2021" name="Proc. Natl. Acad. Sci. U.S.A.">
        <title>A Catalog of Tens of Thousands of Viruses from Human Metagenomes Reveals Hidden Associations with Chronic Diseases.</title>
        <authorList>
            <person name="Tisza M.J."/>
            <person name="Buck C.B."/>
        </authorList>
    </citation>
    <scope>NUCLEOTIDE SEQUENCE</scope>
    <source>
        <strain evidence="1">CtlSa24</strain>
    </source>
</reference>
<sequence length="150" mass="17579">MKLDTKATIEGITEVLEHYKTLKKIAGDNYVSKITAVFSFEPRSYTGTVRNPIEEHIVRQETARSYMDKIEQAINKIRDPYYRQVLIEKYVKSNVSDIAIYMDLDYSSTEFYRLLDKAKIEFAHYYDGGSFLKYEKGKNVKDLFDFLGEL</sequence>